<feature type="domain" description="SAM" evidence="7">
    <location>
        <begin position="690"/>
        <end position="748"/>
    </location>
</feature>
<dbReference type="CDD" id="cd09566">
    <property type="entry name" value="SAM_liprin-beta1_2_repeat2"/>
    <property type="match status" value="1"/>
</dbReference>
<dbReference type="GO" id="GO:0048786">
    <property type="term" value="C:presynaptic active zone"/>
    <property type="evidence" value="ECO:0007669"/>
    <property type="project" value="TreeGrafter"/>
</dbReference>
<feature type="region of interest" description="Disordered" evidence="6">
    <location>
        <begin position="333"/>
        <end position="528"/>
    </location>
</feature>
<evidence type="ECO:0000313" key="8">
    <source>
        <dbReference type="EnsemblMetazoa" id="XP_038052767.1"/>
    </source>
</evidence>
<dbReference type="PROSITE" id="PS50105">
    <property type="entry name" value="SAM_DOMAIN"/>
    <property type="match status" value="2"/>
</dbReference>
<evidence type="ECO:0000256" key="4">
    <source>
        <dbReference type="ARBA" id="ARBA00023054"/>
    </source>
</evidence>
<evidence type="ECO:0000256" key="1">
    <source>
        <dbReference type="ARBA" id="ARBA00007547"/>
    </source>
</evidence>
<organism evidence="8 9">
    <name type="scientific">Patiria miniata</name>
    <name type="common">Bat star</name>
    <name type="synonym">Asterina miniata</name>
    <dbReference type="NCBI Taxonomy" id="46514"/>
    <lineage>
        <taxon>Eukaryota</taxon>
        <taxon>Metazoa</taxon>
        <taxon>Echinodermata</taxon>
        <taxon>Eleutherozoa</taxon>
        <taxon>Asterozoa</taxon>
        <taxon>Asteroidea</taxon>
        <taxon>Valvatacea</taxon>
        <taxon>Valvatida</taxon>
        <taxon>Asterinidae</taxon>
        <taxon>Patiria</taxon>
    </lineage>
</organism>
<dbReference type="InterPro" id="IPR037618">
    <property type="entry name" value="LIPB1/2_SAM_2nd"/>
</dbReference>
<feature type="coiled-coil region" evidence="5">
    <location>
        <begin position="119"/>
        <end position="296"/>
    </location>
</feature>
<proteinExistence type="inferred from homology"/>
<keyword evidence="3" id="KW-0677">Repeat</keyword>
<accession>A0A913ZLX4</accession>
<dbReference type="FunFam" id="1.10.150.50:FF:000005">
    <property type="entry name" value="Liprin-beta-1 isoform 1"/>
    <property type="match status" value="1"/>
</dbReference>
<dbReference type="GO" id="GO:0007528">
    <property type="term" value="P:neuromuscular junction development"/>
    <property type="evidence" value="ECO:0007669"/>
    <property type="project" value="TreeGrafter"/>
</dbReference>
<sequence length="991" mass="110238">MTSTSTLATDATQMLAAALEQMDDIIAGTRYQSSETSSLHNGTMDSHNANFASSLSVNHFGIAQLADELKHSVELAKDQGEAGISREGVPENTRRVLVQWLQGNSVQVNGQPPVSPDQVQRLESDKESLLLQISVLNDQVEAQSEAIQEMERGLVEETSKLAKAEAMLQEEMTARAELEAAKLNQMTDLSNLRIRLSSADNDLSSYKDRALKAESLFEEKQMESSELSLKYQQSQSKISELQAESNSWQEKYMQGQAENERLYMSKTKESDYAIEIEKLKRAVESLLAANHEKDRKIDDLKKSIARHQKVQELMMGAQGRKLDVNSLEDEAIRSDSFSTSSSVGLADTEESPSIKDRQPETPTDSVSASTTPEVEVALRVDSPVTTPTDGSADAGRSEPLSQRGPSDDRKNFQKRKSASLEDIKPGALAFTNDSDSAVHQQGYSTLPSPRNKTREFQFAQPAAPPPINAQPPTHAATLQGSPDTRQGRKDRSGSFGRGLFKVRGSKKTSSAPNLASTESDGEDIVRRNRKVNFADCPSHLTPPTERRKKKVGIKKLFGKLKRSNSASLTFEEDDDDAPVEFRRGGRFRATAGPRLGLPGLRVNRDIDAPFAKWEGDQVAAWLHEMGLSQYMSMCRVWVKNGATLLKASPLDLERELGVKNVLHRKKLQLAIQAMGSEEEDRFSTLDYHWVTRWLDDVGLPQYKDAFNEARIDGRMLHYLTVDDLLLMRVTSGMHHVSIMRGIQCLRLYNFQPNCLRRRPTDENWFTEVKTMPPWSSELPYEAGREVLLWTNHRVMEWLRTVDLSEYAPNLRGSGIHGALMVLEPRFTAETLATTLCIPNAKSLLRRHLSTHFVSLVGSEIQAQKRETEKASNYVPLSALSKVKPKKRPFGGRPKKKGMEEDDYVCPMNIEVPPGLQGLREGVQNGTKMPPSYRVEVRSAGKVHKQEDETSASSPDSADGTPPSQIGVYSEEINTLTNMLNDDPAENGGTTV</sequence>
<evidence type="ECO:0000256" key="2">
    <source>
        <dbReference type="ARBA" id="ARBA00022553"/>
    </source>
</evidence>
<dbReference type="InterPro" id="IPR058914">
    <property type="entry name" value="LIPB1/2_CC"/>
</dbReference>
<keyword evidence="2" id="KW-0597">Phosphoprotein</keyword>
<dbReference type="Pfam" id="PF07647">
    <property type="entry name" value="SAM_2"/>
    <property type="match status" value="1"/>
</dbReference>
<dbReference type="Pfam" id="PF26022">
    <property type="entry name" value="CC_Liprin_beta"/>
    <property type="match status" value="1"/>
</dbReference>
<dbReference type="OrthoDB" id="6516566at2759"/>
<dbReference type="PANTHER" id="PTHR12587:SF14">
    <property type="entry name" value="AT31531P"/>
    <property type="match status" value="1"/>
</dbReference>
<dbReference type="Pfam" id="PF00536">
    <property type="entry name" value="SAM_1"/>
    <property type="match status" value="2"/>
</dbReference>
<keyword evidence="4 5" id="KW-0175">Coiled coil</keyword>
<dbReference type="InterPro" id="IPR037619">
    <property type="entry name" value="LIPB1/2_SAM_3rd"/>
</dbReference>
<feature type="domain" description="SAM" evidence="7">
    <location>
        <begin position="613"/>
        <end position="677"/>
    </location>
</feature>
<dbReference type="GO" id="GO:0005829">
    <property type="term" value="C:cytosol"/>
    <property type="evidence" value="ECO:0007669"/>
    <property type="project" value="UniProtKB-ARBA"/>
</dbReference>
<reference evidence="8" key="1">
    <citation type="submission" date="2022-11" db="UniProtKB">
        <authorList>
            <consortium name="EnsemblMetazoa"/>
        </authorList>
    </citation>
    <scope>IDENTIFICATION</scope>
</reference>
<feature type="compositionally biased region" description="Basic and acidic residues" evidence="6">
    <location>
        <begin position="937"/>
        <end position="947"/>
    </location>
</feature>
<feature type="compositionally biased region" description="Polar residues" evidence="6">
    <location>
        <begin position="431"/>
        <end position="450"/>
    </location>
</feature>
<evidence type="ECO:0000256" key="3">
    <source>
        <dbReference type="ARBA" id="ARBA00022737"/>
    </source>
</evidence>
<evidence type="ECO:0000259" key="7">
    <source>
        <dbReference type="PROSITE" id="PS50105"/>
    </source>
</evidence>
<keyword evidence="9" id="KW-1185">Reference proteome</keyword>
<feature type="compositionally biased region" description="Polar residues" evidence="6">
    <location>
        <begin position="507"/>
        <end position="518"/>
    </location>
</feature>
<dbReference type="Gene3D" id="1.10.150.50">
    <property type="entry name" value="Transcription Factor, Ets-1"/>
    <property type="match status" value="3"/>
</dbReference>
<dbReference type="Proteomes" id="UP000887568">
    <property type="component" value="Unplaced"/>
</dbReference>
<dbReference type="InterPro" id="IPR029515">
    <property type="entry name" value="Liprin"/>
</dbReference>
<dbReference type="CDD" id="cd09563">
    <property type="entry name" value="SAM_liprin-beta1_2_repeat1"/>
    <property type="match status" value="1"/>
</dbReference>
<evidence type="ECO:0000313" key="9">
    <source>
        <dbReference type="Proteomes" id="UP000887568"/>
    </source>
</evidence>
<name>A0A913ZLX4_PATMI</name>
<dbReference type="PANTHER" id="PTHR12587">
    <property type="entry name" value="LAR INTERACTING PROTEIN LIP -RELATED PROTEIN"/>
    <property type="match status" value="1"/>
</dbReference>
<feature type="compositionally biased region" description="Polar residues" evidence="6">
    <location>
        <begin position="360"/>
        <end position="372"/>
    </location>
</feature>
<dbReference type="SMART" id="SM00454">
    <property type="entry name" value="SAM"/>
    <property type="match status" value="3"/>
</dbReference>
<dbReference type="InterPro" id="IPR013761">
    <property type="entry name" value="SAM/pointed_sf"/>
</dbReference>
<evidence type="ECO:0000256" key="6">
    <source>
        <dbReference type="SAM" id="MobiDB-lite"/>
    </source>
</evidence>
<dbReference type="FunFam" id="1.10.150.50:FF:000007">
    <property type="entry name" value="Liprin-beta-1 isoform 1"/>
    <property type="match status" value="1"/>
</dbReference>
<dbReference type="SUPFAM" id="SSF47769">
    <property type="entry name" value="SAM/Pointed domain"/>
    <property type="match status" value="3"/>
</dbReference>
<dbReference type="OMA" id="WSNSGTP"/>
<protein>
    <recommendedName>
        <fullName evidence="7">SAM domain-containing protein</fullName>
    </recommendedName>
</protein>
<dbReference type="GeneID" id="119725430"/>
<dbReference type="InterPro" id="IPR001660">
    <property type="entry name" value="SAM"/>
</dbReference>
<dbReference type="InterPro" id="IPR037617">
    <property type="entry name" value="LIPB1/2_SAM_1"/>
</dbReference>
<dbReference type="CDD" id="cd09569">
    <property type="entry name" value="SAM_liprin-beta1_2_repeat3"/>
    <property type="match status" value="1"/>
</dbReference>
<evidence type="ECO:0000256" key="5">
    <source>
        <dbReference type="SAM" id="Coils"/>
    </source>
</evidence>
<dbReference type="AlphaFoldDB" id="A0A913ZLX4"/>
<dbReference type="EnsemblMetazoa" id="XM_038196839.1">
    <property type="protein sequence ID" value="XP_038052767.1"/>
    <property type="gene ID" value="LOC119725430"/>
</dbReference>
<comment type="similarity">
    <text evidence="1">Belongs to the liprin family. Liprin-beta subfamily.</text>
</comment>
<dbReference type="RefSeq" id="XP_038052767.1">
    <property type="nucleotide sequence ID" value="XM_038196839.1"/>
</dbReference>
<feature type="region of interest" description="Disordered" evidence="6">
    <location>
        <begin position="937"/>
        <end position="991"/>
    </location>
</feature>